<dbReference type="GO" id="GO:0004176">
    <property type="term" value="F:ATP-dependent peptidase activity"/>
    <property type="evidence" value="ECO:0000318"/>
    <property type="project" value="GO_Central"/>
</dbReference>
<evidence type="ECO:0000256" key="6">
    <source>
        <dbReference type="PROSITE-ProRule" id="PRU10086"/>
    </source>
</evidence>
<keyword evidence="9" id="KW-1185">Reference proteome</keyword>
<dbReference type="eggNOG" id="KOG0840">
    <property type="taxonomic scope" value="Eukaryota"/>
</dbReference>
<reference evidence="8 9" key="1">
    <citation type="journal article" date="2008" name="Nature">
        <title>The genome of the choanoflagellate Monosiga brevicollis and the origin of metazoans.</title>
        <authorList>
            <consortium name="JGI Sequencing"/>
            <person name="King N."/>
            <person name="Westbrook M.J."/>
            <person name="Young S.L."/>
            <person name="Kuo A."/>
            <person name="Abedin M."/>
            <person name="Chapman J."/>
            <person name="Fairclough S."/>
            <person name="Hellsten U."/>
            <person name="Isogai Y."/>
            <person name="Letunic I."/>
            <person name="Marr M."/>
            <person name="Pincus D."/>
            <person name="Putnam N."/>
            <person name="Rokas A."/>
            <person name="Wright K.J."/>
            <person name="Zuzow R."/>
            <person name="Dirks W."/>
            <person name="Good M."/>
            <person name="Goodstein D."/>
            <person name="Lemons D."/>
            <person name="Li W."/>
            <person name="Lyons J.B."/>
            <person name="Morris A."/>
            <person name="Nichols S."/>
            <person name="Richter D.J."/>
            <person name="Salamov A."/>
            <person name="Bork P."/>
            <person name="Lim W.A."/>
            <person name="Manning G."/>
            <person name="Miller W.T."/>
            <person name="McGinnis W."/>
            <person name="Shapiro H."/>
            <person name="Tjian R."/>
            <person name="Grigoriev I.V."/>
            <person name="Rokhsar D."/>
        </authorList>
    </citation>
    <scope>NUCLEOTIDE SEQUENCE [LARGE SCALE GENOMIC DNA]</scope>
    <source>
        <strain evidence="9">MX1 / ATCC 50154</strain>
    </source>
</reference>
<accession>A9UXH9</accession>
<dbReference type="NCBIfam" id="NF009205">
    <property type="entry name" value="PRK12553.1"/>
    <property type="match status" value="1"/>
</dbReference>
<dbReference type="Gene3D" id="3.90.226.10">
    <property type="entry name" value="2-enoyl-CoA Hydratase, Chain A, domain 1"/>
    <property type="match status" value="1"/>
</dbReference>
<evidence type="ECO:0000256" key="7">
    <source>
        <dbReference type="RuleBase" id="RU003567"/>
    </source>
</evidence>
<evidence type="ECO:0000256" key="1">
    <source>
        <dbReference type="ARBA" id="ARBA00007039"/>
    </source>
</evidence>
<dbReference type="GeneID" id="5890714"/>
<dbReference type="HAMAP" id="MF_00444">
    <property type="entry name" value="ClpP"/>
    <property type="match status" value="1"/>
</dbReference>
<dbReference type="InterPro" id="IPR001907">
    <property type="entry name" value="ClpP"/>
</dbReference>
<organism evidence="8 9">
    <name type="scientific">Monosiga brevicollis</name>
    <name type="common">Choanoflagellate</name>
    <dbReference type="NCBI Taxonomy" id="81824"/>
    <lineage>
        <taxon>Eukaryota</taxon>
        <taxon>Choanoflagellata</taxon>
        <taxon>Craspedida</taxon>
        <taxon>Salpingoecidae</taxon>
        <taxon>Monosiga</taxon>
    </lineage>
</organism>
<keyword evidence="4" id="KW-0720">Serine protease</keyword>
<dbReference type="CDD" id="cd07017">
    <property type="entry name" value="S14_ClpP_2"/>
    <property type="match status" value="1"/>
</dbReference>
<gene>
    <name evidence="8" type="ORF">MONBRDRAFT_25007</name>
</gene>
<dbReference type="EMBL" id="CH991549">
    <property type="protein sequence ID" value="EDQ89846.1"/>
    <property type="molecule type" value="Genomic_DNA"/>
</dbReference>
<dbReference type="OMA" id="RDYWMKA"/>
<comment type="similarity">
    <text evidence="1 7">Belongs to the peptidase S14 family.</text>
</comment>
<dbReference type="PROSITE" id="PS00382">
    <property type="entry name" value="CLP_PROTEASE_HIS"/>
    <property type="match status" value="1"/>
</dbReference>
<evidence type="ECO:0000256" key="3">
    <source>
        <dbReference type="ARBA" id="ARBA00022801"/>
    </source>
</evidence>
<dbReference type="Pfam" id="PF00574">
    <property type="entry name" value="CLP_protease"/>
    <property type="match status" value="1"/>
</dbReference>
<dbReference type="Proteomes" id="UP000001357">
    <property type="component" value="Unassembled WGS sequence"/>
</dbReference>
<dbReference type="InterPro" id="IPR023562">
    <property type="entry name" value="ClpP/TepA"/>
</dbReference>
<dbReference type="InterPro" id="IPR033135">
    <property type="entry name" value="ClpP_His_AS"/>
</dbReference>
<dbReference type="STRING" id="81824.A9UXH9"/>
<name>A9UXH9_MONBE</name>
<dbReference type="FunFam" id="3.90.226.10:FF:000001">
    <property type="entry name" value="ATP-dependent Clp protease proteolytic subunit"/>
    <property type="match status" value="1"/>
</dbReference>
<evidence type="ECO:0000256" key="4">
    <source>
        <dbReference type="ARBA" id="ARBA00022825"/>
    </source>
</evidence>
<dbReference type="PANTHER" id="PTHR10381">
    <property type="entry name" value="ATP-DEPENDENT CLP PROTEASE PROTEOLYTIC SUBUNIT"/>
    <property type="match status" value="1"/>
</dbReference>
<dbReference type="PANTHER" id="PTHR10381:SF11">
    <property type="entry name" value="ATP-DEPENDENT CLP PROTEASE PROTEOLYTIC SUBUNIT, MITOCHONDRIAL"/>
    <property type="match status" value="1"/>
</dbReference>
<dbReference type="GO" id="GO:0009368">
    <property type="term" value="C:endopeptidase Clp complex"/>
    <property type="evidence" value="ECO:0000318"/>
    <property type="project" value="GO_Central"/>
</dbReference>
<sequence>MVVESTPVGERAFDIYSRLLRERIVCLMGPVDDAMASTIVAQLLHLESENPDEPVSVYINSPGGSVTAGLAIYDTLQYIRPRITTVCSGQACSMGSLLLTAGSPGHRYALPNSRIMVHQPSGGARGQASDIAIHAEEILKLKTTINNLYAHHTGRTYDEIEAALDRDRFMSAQEAKDFGLIDQIVVSRKQVEDAEAAADDDDSSTNTTK</sequence>
<dbReference type="NCBIfam" id="NF001368">
    <property type="entry name" value="PRK00277.1"/>
    <property type="match status" value="1"/>
</dbReference>
<dbReference type="InParanoid" id="A9UXH9"/>
<dbReference type="PRINTS" id="PR00127">
    <property type="entry name" value="CLPPROTEASEP"/>
</dbReference>
<dbReference type="KEGG" id="mbr:MONBRDRAFT_25007"/>
<evidence type="ECO:0000256" key="5">
    <source>
        <dbReference type="ARBA" id="ARBA00034021"/>
    </source>
</evidence>
<protein>
    <recommendedName>
        <fullName evidence="7">ATP-dependent Clp protease proteolytic subunit</fullName>
    </recommendedName>
</protein>
<dbReference type="FunCoup" id="A9UXH9">
    <property type="interactions" value="992"/>
</dbReference>
<comment type="catalytic activity">
    <reaction evidence="5 6">
        <text>Hydrolysis of proteins to small peptides in the presence of ATP and magnesium. alpha-casein is the usual test substrate. In the absence of ATP, only oligopeptides shorter than five residues are hydrolyzed (such as succinyl-Leu-Tyr-|-NHMec, and Leu-Tyr-Leu-|-Tyr-Trp, in which cleavage of the -Tyr-|-Leu- and -Tyr-|-Trp bonds also occurs).</text>
        <dbReference type="EC" id="3.4.21.92"/>
    </reaction>
</comment>
<keyword evidence="2" id="KW-0645">Protease</keyword>
<dbReference type="SUPFAM" id="SSF52096">
    <property type="entry name" value="ClpP/crotonase"/>
    <property type="match status" value="1"/>
</dbReference>
<dbReference type="MEROPS" id="S14.003"/>
<evidence type="ECO:0000256" key="2">
    <source>
        <dbReference type="ARBA" id="ARBA00022670"/>
    </source>
</evidence>
<evidence type="ECO:0000313" key="8">
    <source>
        <dbReference type="EMBL" id="EDQ89846.1"/>
    </source>
</evidence>
<dbReference type="GO" id="GO:0006515">
    <property type="term" value="P:protein quality control for misfolded or incompletely synthesized proteins"/>
    <property type="evidence" value="ECO:0000318"/>
    <property type="project" value="GO_Central"/>
</dbReference>
<dbReference type="InterPro" id="IPR029045">
    <property type="entry name" value="ClpP/crotonase-like_dom_sf"/>
</dbReference>
<evidence type="ECO:0000313" key="9">
    <source>
        <dbReference type="Proteomes" id="UP000001357"/>
    </source>
</evidence>
<keyword evidence="3" id="KW-0378">Hydrolase</keyword>
<dbReference type="RefSeq" id="XP_001745268.1">
    <property type="nucleotide sequence ID" value="XM_001745216.1"/>
</dbReference>
<feature type="active site" evidence="6">
    <location>
        <position position="118"/>
    </location>
</feature>
<dbReference type="GO" id="GO:0004252">
    <property type="term" value="F:serine-type endopeptidase activity"/>
    <property type="evidence" value="ECO:0000318"/>
    <property type="project" value="GO_Central"/>
</dbReference>
<dbReference type="GO" id="GO:0051117">
    <property type="term" value="F:ATPase binding"/>
    <property type="evidence" value="ECO:0000318"/>
    <property type="project" value="GO_Central"/>
</dbReference>
<proteinExistence type="inferred from homology"/>
<dbReference type="AlphaFoldDB" id="A9UXH9"/>